<evidence type="ECO:0000313" key="8">
    <source>
        <dbReference type="EMBL" id="GAU08809.1"/>
    </source>
</evidence>
<dbReference type="STRING" id="1592317.DPF_1526"/>
<comment type="cofactor">
    <cofactor evidence="6">
        <name>Mg(2+)</name>
        <dbReference type="ChEBI" id="CHEBI:18420"/>
    </cofactor>
</comment>
<dbReference type="Pfam" id="PF00994">
    <property type="entry name" value="MoCF_biosynth"/>
    <property type="match status" value="1"/>
</dbReference>
<dbReference type="Pfam" id="PF03453">
    <property type="entry name" value="MoeA_N"/>
    <property type="match status" value="1"/>
</dbReference>
<evidence type="ECO:0000313" key="9">
    <source>
        <dbReference type="Proteomes" id="UP000095200"/>
    </source>
</evidence>
<evidence type="ECO:0000256" key="5">
    <source>
        <dbReference type="ARBA" id="ARBA00047317"/>
    </source>
</evidence>
<accession>A0A194AJ81</accession>
<dbReference type="InterPro" id="IPR005111">
    <property type="entry name" value="MoeA_C_domain_IV"/>
</dbReference>
<dbReference type="UniPathway" id="UPA00344"/>
<organism evidence="8 9">
    <name type="scientific">Desulfoplanes formicivorans</name>
    <dbReference type="NCBI Taxonomy" id="1592317"/>
    <lineage>
        <taxon>Bacteria</taxon>
        <taxon>Pseudomonadati</taxon>
        <taxon>Thermodesulfobacteriota</taxon>
        <taxon>Desulfovibrionia</taxon>
        <taxon>Desulfovibrionales</taxon>
        <taxon>Desulfoplanaceae</taxon>
        <taxon>Desulfoplanes</taxon>
    </lineage>
</organism>
<protein>
    <recommendedName>
        <fullName evidence="6">Molybdopterin molybdenumtransferase</fullName>
        <ecNumber evidence="6">2.10.1.1</ecNumber>
    </recommendedName>
</protein>
<dbReference type="Gene3D" id="3.40.980.10">
    <property type="entry name" value="MoaB/Mog-like domain"/>
    <property type="match status" value="1"/>
</dbReference>
<keyword evidence="9" id="KW-1185">Reference proteome</keyword>
<dbReference type="InterPro" id="IPR005110">
    <property type="entry name" value="MoeA_linker/N"/>
</dbReference>
<dbReference type="EMBL" id="BDFE01000015">
    <property type="protein sequence ID" value="GAU08809.1"/>
    <property type="molecule type" value="Genomic_DNA"/>
</dbReference>
<evidence type="ECO:0000259" key="7">
    <source>
        <dbReference type="SMART" id="SM00852"/>
    </source>
</evidence>
<evidence type="ECO:0000256" key="1">
    <source>
        <dbReference type="ARBA" id="ARBA00002901"/>
    </source>
</evidence>
<dbReference type="GO" id="GO:0061599">
    <property type="term" value="F:molybdopterin molybdotransferase activity"/>
    <property type="evidence" value="ECO:0007669"/>
    <property type="project" value="UniProtKB-UniRule"/>
</dbReference>
<gene>
    <name evidence="8" type="ORF">DPF_1526</name>
</gene>
<dbReference type="RefSeq" id="WP_069858596.1">
    <property type="nucleotide sequence ID" value="NZ_BDFE01000015.1"/>
</dbReference>
<dbReference type="PANTHER" id="PTHR10192:SF5">
    <property type="entry name" value="GEPHYRIN"/>
    <property type="match status" value="1"/>
</dbReference>
<dbReference type="Pfam" id="PF03454">
    <property type="entry name" value="MoeA_C"/>
    <property type="match status" value="1"/>
</dbReference>
<dbReference type="CDD" id="cd00887">
    <property type="entry name" value="MoeA"/>
    <property type="match status" value="1"/>
</dbReference>
<dbReference type="NCBIfam" id="TIGR00177">
    <property type="entry name" value="molyb_syn"/>
    <property type="match status" value="1"/>
</dbReference>
<comment type="similarity">
    <text evidence="3 6">Belongs to the MoeA family.</text>
</comment>
<dbReference type="PANTHER" id="PTHR10192">
    <property type="entry name" value="MOLYBDOPTERIN BIOSYNTHESIS PROTEIN"/>
    <property type="match status" value="1"/>
</dbReference>
<dbReference type="InterPro" id="IPR001453">
    <property type="entry name" value="MoaB/Mog_dom"/>
</dbReference>
<keyword evidence="6" id="KW-0500">Molybdenum</keyword>
<dbReference type="InterPro" id="IPR036688">
    <property type="entry name" value="MoeA_C_domain_IV_sf"/>
</dbReference>
<keyword evidence="6" id="KW-0808">Transferase</keyword>
<feature type="domain" description="MoaB/Mog" evidence="7">
    <location>
        <begin position="186"/>
        <end position="325"/>
    </location>
</feature>
<keyword evidence="6" id="KW-0460">Magnesium</keyword>
<dbReference type="SUPFAM" id="SSF63882">
    <property type="entry name" value="MoeA N-terminal region -like"/>
    <property type="match status" value="1"/>
</dbReference>
<dbReference type="NCBIfam" id="NF045515">
    <property type="entry name" value="Glp_gephyrin"/>
    <property type="match status" value="1"/>
</dbReference>
<dbReference type="SUPFAM" id="SSF63867">
    <property type="entry name" value="MoeA C-terminal domain-like"/>
    <property type="match status" value="1"/>
</dbReference>
<dbReference type="Gene3D" id="2.170.190.11">
    <property type="entry name" value="Molybdopterin biosynthesis moea protein, domain 3"/>
    <property type="match status" value="1"/>
</dbReference>
<evidence type="ECO:0000256" key="2">
    <source>
        <dbReference type="ARBA" id="ARBA00005046"/>
    </source>
</evidence>
<dbReference type="OrthoDB" id="9804758at2"/>
<proteinExistence type="inferred from homology"/>
<dbReference type="AlphaFoldDB" id="A0A194AJ81"/>
<dbReference type="GO" id="GO:0046872">
    <property type="term" value="F:metal ion binding"/>
    <property type="evidence" value="ECO:0007669"/>
    <property type="project" value="UniProtKB-UniRule"/>
</dbReference>
<comment type="catalytic activity">
    <reaction evidence="5">
        <text>adenylyl-molybdopterin + molybdate = Mo-molybdopterin + AMP + H(+)</text>
        <dbReference type="Rhea" id="RHEA:35047"/>
        <dbReference type="ChEBI" id="CHEBI:15378"/>
        <dbReference type="ChEBI" id="CHEBI:36264"/>
        <dbReference type="ChEBI" id="CHEBI:62727"/>
        <dbReference type="ChEBI" id="CHEBI:71302"/>
        <dbReference type="ChEBI" id="CHEBI:456215"/>
        <dbReference type="EC" id="2.10.1.1"/>
    </reaction>
</comment>
<dbReference type="Gene3D" id="3.90.105.10">
    <property type="entry name" value="Molybdopterin biosynthesis moea protein, domain 2"/>
    <property type="match status" value="1"/>
</dbReference>
<comment type="pathway">
    <text evidence="2 6">Cofactor biosynthesis; molybdopterin biosynthesis.</text>
</comment>
<dbReference type="SMART" id="SM00852">
    <property type="entry name" value="MoCF_biosynth"/>
    <property type="match status" value="1"/>
</dbReference>
<comment type="function">
    <text evidence="1 6">Catalyzes the insertion of molybdate into adenylated molybdopterin with the concomitant release of AMP.</text>
</comment>
<sequence>MKQDFFRVISSRELCRLLKTFPTVAREQIDFRTGVDRMLATAITSPENLPMVHRSSMDGFAVHAEDTFGASEANPAYLENKAELKIDELSTAPLERGECMSITTGGTLPPGGNAVVMVEHTQELGAGTIEIRKSVAPGDNVMLAGEDVAQGAPILPRGKRLRPQEIGLLAALGITSITVFKRVRAGIISTGDELVDVNTTPRPGQVRDVNTSTLACLLGKANAHVQAYGLVKDDLASIVAMLKQGLAENDVLFISGGSSVGTRDLTIEAILSLPDSEILAHGVSVSPGKPTILARVGGKPIMGLPGQVTSAQVIMLVFGCPLIHHLGGSTQAWDTSLRPQIPATLATNVSSKQGREDYVRVELKQATPQEPLQAVPRTGKSGLLKTLVQCDGLVRIPAESEGLLAGTKVMVWKI</sequence>
<evidence type="ECO:0000256" key="4">
    <source>
        <dbReference type="ARBA" id="ARBA00023150"/>
    </source>
</evidence>
<dbReference type="GO" id="GO:0005829">
    <property type="term" value="C:cytosol"/>
    <property type="evidence" value="ECO:0007669"/>
    <property type="project" value="TreeGrafter"/>
</dbReference>
<dbReference type="EC" id="2.10.1.1" evidence="6"/>
<evidence type="ECO:0000256" key="3">
    <source>
        <dbReference type="ARBA" id="ARBA00010763"/>
    </source>
</evidence>
<dbReference type="InterPro" id="IPR036425">
    <property type="entry name" value="MoaB/Mog-like_dom_sf"/>
</dbReference>
<comment type="caution">
    <text evidence="8">The sequence shown here is derived from an EMBL/GenBank/DDBJ whole genome shotgun (WGS) entry which is preliminary data.</text>
</comment>
<dbReference type="Gene3D" id="2.40.340.10">
    <property type="entry name" value="MoeA, C-terminal, domain IV"/>
    <property type="match status" value="1"/>
</dbReference>
<dbReference type="GO" id="GO:0006777">
    <property type="term" value="P:Mo-molybdopterin cofactor biosynthetic process"/>
    <property type="evidence" value="ECO:0007669"/>
    <property type="project" value="UniProtKB-UniRule"/>
</dbReference>
<evidence type="ECO:0000256" key="6">
    <source>
        <dbReference type="RuleBase" id="RU365090"/>
    </source>
</evidence>
<reference evidence="9" key="1">
    <citation type="submission" date="2016-06" db="EMBL/GenBank/DDBJ databases">
        <title>Draft genome sequence of Desulfoplanes formicivorans strain Pf12B.</title>
        <authorList>
            <person name="Watanabe M."/>
            <person name="Kojima H."/>
            <person name="Fukui M."/>
        </authorList>
    </citation>
    <scope>NUCLEOTIDE SEQUENCE [LARGE SCALE GENOMIC DNA]</scope>
    <source>
        <strain evidence="9">Pf12B</strain>
    </source>
</reference>
<keyword evidence="4 6" id="KW-0501">Molybdenum cofactor biosynthesis</keyword>
<dbReference type="InterPro" id="IPR036135">
    <property type="entry name" value="MoeA_linker/N_sf"/>
</dbReference>
<dbReference type="Proteomes" id="UP000095200">
    <property type="component" value="Unassembled WGS sequence"/>
</dbReference>
<dbReference type="InterPro" id="IPR038987">
    <property type="entry name" value="MoeA-like"/>
</dbReference>
<keyword evidence="6" id="KW-0479">Metal-binding</keyword>
<name>A0A194AJ81_9BACT</name>
<dbReference type="SUPFAM" id="SSF53218">
    <property type="entry name" value="Molybdenum cofactor biosynthesis proteins"/>
    <property type="match status" value="1"/>
</dbReference>